<dbReference type="Proteomes" id="UP000255389">
    <property type="component" value="Unassembled WGS sequence"/>
</dbReference>
<organism evidence="3 4">
    <name type="scientific">Mycolicibacterium fortuitum</name>
    <name type="common">Mycobacterium fortuitum</name>
    <dbReference type="NCBI Taxonomy" id="1766"/>
    <lineage>
        <taxon>Bacteria</taxon>
        <taxon>Bacillati</taxon>
        <taxon>Actinomycetota</taxon>
        <taxon>Actinomycetes</taxon>
        <taxon>Mycobacteriales</taxon>
        <taxon>Mycobacteriaceae</taxon>
        <taxon>Mycolicibacterium</taxon>
    </lineage>
</organism>
<dbReference type="AlphaFoldDB" id="A0A378UCF8"/>
<keyword evidence="2" id="KW-0812">Transmembrane</keyword>
<proteinExistence type="predicted"/>
<name>A0A378UCF8_MYCFO</name>
<accession>A0A378UCF8</accession>
<evidence type="ECO:0000313" key="4">
    <source>
        <dbReference type="Proteomes" id="UP000255389"/>
    </source>
</evidence>
<feature type="compositionally biased region" description="Basic residues" evidence="1">
    <location>
        <begin position="62"/>
        <end position="72"/>
    </location>
</feature>
<feature type="region of interest" description="Disordered" evidence="1">
    <location>
        <begin position="45"/>
        <end position="72"/>
    </location>
</feature>
<keyword evidence="2" id="KW-0472">Membrane</keyword>
<gene>
    <name evidence="3" type="ORF">NCTC1542_01620</name>
</gene>
<evidence type="ECO:0000256" key="1">
    <source>
        <dbReference type="SAM" id="MobiDB-lite"/>
    </source>
</evidence>
<evidence type="ECO:0000256" key="2">
    <source>
        <dbReference type="SAM" id="Phobius"/>
    </source>
</evidence>
<protein>
    <submittedName>
        <fullName evidence="3">Protein of uncharacterized function (DUF2910)</fullName>
    </submittedName>
</protein>
<evidence type="ECO:0000313" key="3">
    <source>
        <dbReference type="EMBL" id="STZ74072.1"/>
    </source>
</evidence>
<feature type="transmembrane region" description="Helical" evidence="2">
    <location>
        <begin position="16"/>
        <end position="37"/>
    </location>
</feature>
<keyword evidence="2" id="KW-1133">Transmembrane helix</keyword>
<sequence length="72" mass="7845">MFSPQAPTANAAARHIQLGMGVLVLSVALLIAVRFWVRQRARVPAPAGNAPGEVPESEGRTRSRRRSPAWEK</sequence>
<reference evidence="3 4" key="1">
    <citation type="submission" date="2018-06" db="EMBL/GenBank/DDBJ databases">
        <authorList>
            <consortium name="Pathogen Informatics"/>
            <person name="Doyle S."/>
        </authorList>
    </citation>
    <scope>NUCLEOTIDE SEQUENCE [LARGE SCALE GENOMIC DNA]</scope>
    <source>
        <strain evidence="3 4">NCTC1542</strain>
    </source>
</reference>
<dbReference type="EMBL" id="UGQY01000001">
    <property type="protein sequence ID" value="STZ74072.1"/>
    <property type="molecule type" value="Genomic_DNA"/>
</dbReference>